<keyword evidence="8" id="KW-0539">Nucleus</keyword>
<dbReference type="Gene3D" id="2.60.40.790">
    <property type="match status" value="1"/>
</dbReference>
<dbReference type="PROSITE" id="PS51048">
    <property type="entry name" value="SGS"/>
    <property type="match status" value="1"/>
</dbReference>
<dbReference type="CDD" id="cd06468">
    <property type="entry name" value="p23_CacyBP"/>
    <property type="match status" value="1"/>
</dbReference>
<evidence type="ECO:0000256" key="9">
    <source>
        <dbReference type="ARBA" id="ARBA00025145"/>
    </source>
</evidence>
<dbReference type="Proteomes" id="UP000192223">
    <property type="component" value="Unplaced"/>
</dbReference>
<organism evidence="13 14">
    <name type="scientific">Agrilus planipennis</name>
    <name type="common">Emerald ash borer</name>
    <name type="synonym">Agrilus marcopoli</name>
    <dbReference type="NCBI Taxonomy" id="224129"/>
    <lineage>
        <taxon>Eukaryota</taxon>
        <taxon>Metazoa</taxon>
        <taxon>Ecdysozoa</taxon>
        <taxon>Arthropoda</taxon>
        <taxon>Hexapoda</taxon>
        <taxon>Insecta</taxon>
        <taxon>Pterygota</taxon>
        <taxon>Neoptera</taxon>
        <taxon>Endopterygota</taxon>
        <taxon>Coleoptera</taxon>
        <taxon>Polyphaga</taxon>
        <taxon>Elateriformia</taxon>
        <taxon>Buprestoidea</taxon>
        <taxon>Buprestidae</taxon>
        <taxon>Agrilinae</taxon>
        <taxon>Agrilus</taxon>
    </lineage>
</organism>
<dbReference type="GO" id="GO:0007507">
    <property type="term" value="P:heart development"/>
    <property type="evidence" value="ECO:0007669"/>
    <property type="project" value="TreeGrafter"/>
</dbReference>
<dbReference type="InterPro" id="IPR052289">
    <property type="entry name" value="Calcyclin-binding_UBL-bridge"/>
</dbReference>
<proteinExistence type="predicted"/>
<dbReference type="InterPro" id="IPR037201">
    <property type="entry name" value="CacyBP_N"/>
</dbReference>
<reference evidence="14" key="1">
    <citation type="submission" date="2025-08" db="UniProtKB">
        <authorList>
            <consortium name="RefSeq"/>
        </authorList>
    </citation>
    <scope>IDENTIFICATION</scope>
    <source>
        <tissue evidence="14">Entire body</tissue>
    </source>
</reference>
<dbReference type="AlphaFoldDB" id="A0A1W4WIL7"/>
<evidence type="ECO:0000256" key="10">
    <source>
        <dbReference type="SAM" id="Coils"/>
    </source>
</evidence>
<dbReference type="InterPro" id="IPR007052">
    <property type="entry name" value="CS_dom"/>
</dbReference>
<accession>A0A1W4WIL7</accession>
<dbReference type="Pfam" id="PF04969">
    <property type="entry name" value="CS"/>
    <property type="match status" value="1"/>
</dbReference>
<evidence type="ECO:0000256" key="7">
    <source>
        <dbReference type="ARBA" id="ARBA00022990"/>
    </source>
</evidence>
<evidence type="ECO:0000256" key="1">
    <source>
        <dbReference type="ARBA" id="ARBA00004123"/>
    </source>
</evidence>
<dbReference type="Pfam" id="PF09032">
    <property type="entry name" value="Siah-Interact_N"/>
    <property type="match status" value="1"/>
</dbReference>
<keyword evidence="10" id="KW-0175">Coiled coil</keyword>
<evidence type="ECO:0000259" key="12">
    <source>
        <dbReference type="PROSITE" id="PS51203"/>
    </source>
</evidence>
<dbReference type="GeneID" id="108736015"/>
<dbReference type="InterPro" id="IPR037893">
    <property type="entry name" value="CS_CacyBP"/>
</dbReference>
<dbReference type="SUPFAM" id="SSF140106">
    <property type="entry name" value="Calcyclin-binding protein-like"/>
    <property type="match status" value="1"/>
</dbReference>
<feature type="coiled-coil region" evidence="10">
    <location>
        <begin position="5"/>
        <end position="55"/>
    </location>
</feature>
<sequence length="220" mass="25880">MESKIQELKKDIAELEILYNQAQRRKVKDILTLEIRKLSDELSKIENEIRTSLKQSTPICTSRCYEVKITNYAWDQSDKFVKFYVTLPKVHTIPQENIYCNFNTKSLELHVMNLDNKNYLLAINNLLKPVVPESSNWKVKTDMVIVNVAKSDSSKWDFVTEMEQRSHESRKLPNLDTDENKDPSEMLMNLMKNTYEQGDDEMKRTIAKAWYESQKKGTPY</sequence>
<feature type="domain" description="CS" evidence="12">
    <location>
        <begin position="67"/>
        <end position="160"/>
    </location>
</feature>
<keyword evidence="5" id="KW-0597">Phosphoprotein</keyword>
<dbReference type="PANTHER" id="PTHR13164:SF3">
    <property type="entry name" value="CALCYCLIN-BINDING PROTEIN"/>
    <property type="match status" value="1"/>
</dbReference>
<dbReference type="RefSeq" id="XP_018323779.1">
    <property type="nucleotide sequence ID" value="XM_018468277.2"/>
</dbReference>
<protein>
    <recommendedName>
        <fullName evidence="3">Calcyclin-binding protein</fullName>
    </recommendedName>
</protein>
<dbReference type="PROSITE" id="PS51203">
    <property type="entry name" value="CS"/>
    <property type="match status" value="1"/>
</dbReference>
<dbReference type="GO" id="GO:0031625">
    <property type="term" value="F:ubiquitin protein ligase binding"/>
    <property type="evidence" value="ECO:0007669"/>
    <property type="project" value="InterPro"/>
</dbReference>
<keyword evidence="4" id="KW-0963">Cytoplasm</keyword>
<dbReference type="GO" id="GO:0005634">
    <property type="term" value="C:nucleus"/>
    <property type="evidence" value="ECO:0007669"/>
    <property type="project" value="UniProtKB-SubCell"/>
</dbReference>
<evidence type="ECO:0000259" key="11">
    <source>
        <dbReference type="PROSITE" id="PS51048"/>
    </source>
</evidence>
<dbReference type="OrthoDB" id="164025at2759"/>
<name>A0A1W4WIL7_AGRPL</name>
<dbReference type="GO" id="GO:0015631">
    <property type="term" value="F:tubulin binding"/>
    <property type="evidence" value="ECO:0007669"/>
    <property type="project" value="InterPro"/>
</dbReference>
<evidence type="ECO:0000256" key="2">
    <source>
        <dbReference type="ARBA" id="ARBA00004496"/>
    </source>
</evidence>
<keyword evidence="6" id="KW-0833">Ubl conjugation pathway</keyword>
<evidence type="ECO:0000313" key="13">
    <source>
        <dbReference type="Proteomes" id="UP000192223"/>
    </source>
</evidence>
<evidence type="ECO:0000256" key="3">
    <source>
        <dbReference type="ARBA" id="ARBA00015702"/>
    </source>
</evidence>
<evidence type="ECO:0000256" key="6">
    <source>
        <dbReference type="ARBA" id="ARBA00022786"/>
    </source>
</evidence>
<keyword evidence="13" id="KW-1185">Reference proteome</keyword>
<dbReference type="STRING" id="224129.A0A1W4WIL7"/>
<dbReference type="FunCoup" id="A0A1W4WIL7">
    <property type="interactions" value="2307"/>
</dbReference>
<dbReference type="GO" id="GO:0005737">
    <property type="term" value="C:cytoplasm"/>
    <property type="evidence" value="ECO:0007669"/>
    <property type="project" value="UniProtKB-SubCell"/>
</dbReference>
<evidence type="ECO:0000256" key="8">
    <source>
        <dbReference type="ARBA" id="ARBA00023242"/>
    </source>
</evidence>
<dbReference type="GO" id="GO:0044548">
    <property type="term" value="F:S100 protein binding"/>
    <property type="evidence" value="ECO:0007669"/>
    <property type="project" value="InterPro"/>
</dbReference>
<dbReference type="KEGG" id="apln:108736015"/>
<dbReference type="Gene3D" id="4.10.860.10">
    <property type="entry name" value="UVR domain"/>
    <property type="match status" value="1"/>
</dbReference>
<dbReference type="InterPro" id="IPR008978">
    <property type="entry name" value="HSP20-like_chaperone"/>
</dbReference>
<dbReference type="PANTHER" id="PTHR13164">
    <property type="entry name" value="CALICYLIN BINDING PROTEIN"/>
    <property type="match status" value="1"/>
</dbReference>
<feature type="domain" description="SGS" evidence="11">
    <location>
        <begin position="145"/>
        <end position="220"/>
    </location>
</feature>
<evidence type="ECO:0000256" key="5">
    <source>
        <dbReference type="ARBA" id="ARBA00022553"/>
    </source>
</evidence>
<evidence type="ECO:0000256" key="4">
    <source>
        <dbReference type="ARBA" id="ARBA00022490"/>
    </source>
</evidence>
<evidence type="ECO:0000313" key="14">
    <source>
        <dbReference type="RefSeq" id="XP_018323779.1"/>
    </source>
</evidence>
<dbReference type="InterPro" id="IPR015120">
    <property type="entry name" value="Siah-Interact_N"/>
</dbReference>
<keyword evidence="7" id="KW-0007">Acetylation</keyword>
<dbReference type="InterPro" id="IPR007699">
    <property type="entry name" value="SGS_dom"/>
</dbReference>
<gene>
    <name evidence="14" type="primary">LOC108736015</name>
</gene>
<comment type="function">
    <text evidence="9">May be involved in calcium-dependent ubiquitination and subsequent proteasomal degradation of target proteins. Probably serves as a molecular bridge in ubiquitin E3 complexes. Participates in the ubiquitin-mediated degradation of beta-catenin (CTNNB1).</text>
</comment>
<dbReference type="InParanoid" id="A0A1W4WIL7"/>
<dbReference type="SUPFAM" id="SSF49764">
    <property type="entry name" value="HSP20-like chaperones"/>
    <property type="match status" value="1"/>
</dbReference>
<dbReference type="FunFam" id="2.60.40.790:FF:000006">
    <property type="entry name" value="calcyclin-binding protein-like"/>
    <property type="match status" value="1"/>
</dbReference>
<comment type="subcellular location">
    <subcellularLocation>
        <location evidence="2">Cytoplasm</location>
    </subcellularLocation>
    <subcellularLocation>
        <location evidence="1">Nucleus</location>
    </subcellularLocation>
</comment>